<organism evidence="1 2">
    <name type="scientific">Vallitalea maricola</name>
    <dbReference type="NCBI Taxonomy" id="3074433"/>
    <lineage>
        <taxon>Bacteria</taxon>
        <taxon>Bacillati</taxon>
        <taxon>Bacillota</taxon>
        <taxon>Clostridia</taxon>
        <taxon>Lachnospirales</taxon>
        <taxon>Vallitaleaceae</taxon>
        <taxon>Vallitalea</taxon>
    </lineage>
</organism>
<reference evidence="1" key="1">
    <citation type="submission" date="2023-09" db="EMBL/GenBank/DDBJ databases">
        <title>Vallitalea sediminicola and Vallitalea maricola sp. nov., anaerobic bacteria isolated from marine sediment.</title>
        <authorList>
            <person name="Hirano S."/>
            <person name="Maeda A."/>
            <person name="Terahara T."/>
            <person name="Mori K."/>
            <person name="Hamada M."/>
            <person name="Matsumoto R."/>
            <person name="Kobayashi T."/>
        </authorList>
    </citation>
    <scope>NUCLEOTIDE SEQUENCE</scope>
    <source>
        <strain evidence="1">AN17-2</strain>
    </source>
</reference>
<evidence type="ECO:0000313" key="2">
    <source>
        <dbReference type="Proteomes" id="UP001374599"/>
    </source>
</evidence>
<accession>A0ACB5UQA0</accession>
<keyword evidence="2" id="KW-1185">Reference proteome</keyword>
<dbReference type="EMBL" id="BTPU01000094">
    <property type="protein sequence ID" value="GMQ65040.1"/>
    <property type="molecule type" value="Genomic_DNA"/>
</dbReference>
<comment type="caution">
    <text evidence="1">The sequence shown here is derived from an EMBL/GenBank/DDBJ whole genome shotgun (WGS) entry which is preliminary data.</text>
</comment>
<name>A0ACB5UQA0_9FIRM</name>
<evidence type="ECO:0000313" key="1">
    <source>
        <dbReference type="EMBL" id="GMQ65040.1"/>
    </source>
</evidence>
<proteinExistence type="predicted"/>
<gene>
    <name evidence="1" type="primary">flgC</name>
    <name evidence="1" type="ORF">AN2V17_42820</name>
</gene>
<protein>
    <submittedName>
        <fullName evidence="1">Flagellar basal body rod protein FlgC</fullName>
    </submittedName>
</protein>
<keyword evidence="1" id="KW-0969">Cilium</keyword>
<keyword evidence="1" id="KW-0966">Cell projection</keyword>
<sequence length="145" mass="16033">MSFFNSMNVSATGLTAQRLRMDIISQNIANVNTTKTKDGGPYKRKVLLFEEQKSNNFSSILNDSIDNYTASGVKVSKIIEDTKPLKRVYDPSHPEAGKDGYVLMPNVNTIEEMVNMISANRSYEANVTAMNAAKSMAMKSLEIGK</sequence>
<dbReference type="Proteomes" id="UP001374599">
    <property type="component" value="Unassembled WGS sequence"/>
</dbReference>
<keyword evidence="1" id="KW-0282">Flagellum</keyword>